<dbReference type="PROSITE" id="PS51704">
    <property type="entry name" value="GP_PDE"/>
    <property type="match status" value="1"/>
</dbReference>
<comment type="caution">
    <text evidence="2">The sequence shown here is derived from an EMBL/GenBank/DDBJ whole genome shotgun (WGS) entry which is preliminary data.</text>
</comment>
<dbReference type="SUPFAM" id="SSF51695">
    <property type="entry name" value="PLC-like phosphodiesterases"/>
    <property type="match status" value="1"/>
</dbReference>
<evidence type="ECO:0000259" key="1">
    <source>
        <dbReference type="PROSITE" id="PS51704"/>
    </source>
</evidence>
<feature type="domain" description="GP-PDE" evidence="1">
    <location>
        <begin position="23"/>
        <end position="251"/>
    </location>
</feature>
<keyword evidence="3" id="KW-1185">Reference proteome</keyword>
<gene>
    <name evidence="2" type="ORF">FHR24_002891</name>
</gene>
<dbReference type="EC" id="3.1.4.46" evidence="2"/>
<name>A0ABX0UDI9_9FLAO</name>
<dbReference type="PANTHER" id="PTHR46211:SF1">
    <property type="entry name" value="GLYCEROPHOSPHODIESTER PHOSPHODIESTERASE, CYTOPLASMIC"/>
    <property type="match status" value="1"/>
</dbReference>
<dbReference type="GO" id="GO:0008889">
    <property type="term" value="F:glycerophosphodiester phosphodiesterase activity"/>
    <property type="evidence" value="ECO:0007669"/>
    <property type="project" value="UniProtKB-EC"/>
</dbReference>
<evidence type="ECO:0000313" key="3">
    <source>
        <dbReference type="Proteomes" id="UP000745859"/>
    </source>
</evidence>
<protein>
    <submittedName>
        <fullName evidence="2">Glycerophosphoryl diester phosphodiesterase</fullName>
        <ecNumber evidence="2">3.1.4.46</ecNumber>
    </submittedName>
</protein>
<dbReference type="Gene3D" id="3.20.20.190">
    <property type="entry name" value="Phosphatidylinositol (PI) phosphodiesterase"/>
    <property type="match status" value="1"/>
</dbReference>
<organism evidence="2 3">
    <name type="scientific">Wenyingzhuangia heitensis</name>
    <dbReference type="NCBI Taxonomy" id="1487859"/>
    <lineage>
        <taxon>Bacteria</taxon>
        <taxon>Pseudomonadati</taxon>
        <taxon>Bacteroidota</taxon>
        <taxon>Flavobacteriia</taxon>
        <taxon>Flavobacteriales</taxon>
        <taxon>Flavobacteriaceae</taxon>
        <taxon>Wenyingzhuangia</taxon>
    </lineage>
</organism>
<keyword evidence="2" id="KW-0378">Hydrolase</keyword>
<dbReference type="Pfam" id="PF03009">
    <property type="entry name" value="GDPD"/>
    <property type="match status" value="1"/>
</dbReference>
<proteinExistence type="predicted"/>
<accession>A0ABX0UDI9</accession>
<evidence type="ECO:0000313" key="2">
    <source>
        <dbReference type="EMBL" id="NIJ46404.1"/>
    </source>
</evidence>
<dbReference type="InterPro" id="IPR017946">
    <property type="entry name" value="PLC-like_Pdiesterase_TIM-brl"/>
</dbReference>
<dbReference type="EMBL" id="JAASQL010000006">
    <property type="protein sequence ID" value="NIJ46404.1"/>
    <property type="molecule type" value="Genomic_DNA"/>
</dbReference>
<sequence>MKNILLLICFCSNLLGFSQEKAPLLIAHRGGILANIPENSLLAFQHCMDTNVAMIETDVRLSKDHKMVLFHDASLQRMTGNSKKLANCTLAELQELSLGQLQKIPTLQEALVLVKKGNSKLLLDIKAGERLDYQLLFQLLEKHQLKQQVCIGVRTLEELKTCKKLDANVQVLGFIPEPEQTDVFILHKVNAIRLWPNWLEDHPTLVTDLAKKNIPIWMTVKAMETPIIKQLVQQGASGFIHDNPQKVRKEF</sequence>
<dbReference type="CDD" id="cd08566">
    <property type="entry name" value="GDPD_AtGDE_like"/>
    <property type="match status" value="1"/>
</dbReference>
<dbReference type="Proteomes" id="UP000745859">
    <property type="component" value="Unassembled WGS sequence"/>
</dbReference>
<dbReference type="InterPro" id="IPR030395">
    <property type="entry name" value="GP_PDE_dom"/>
</dbReference>
<dbReference type="RefSeq" id="WP_167190457.1">
    <property type="nucleotide sequence ID" value="NZ_JAASQL010000006.1"/>
</dbReference>
<dbReference type="PANTHER" id="PTHR46211">
    <property type="entry name" value="GLYCEROPHOSPHORYL DIESTER PHOSPHODIESTERASE"/>
    <property type="match status" value="1"/>
</dbReference>
<reference evidence="2 3" key="1">
    <citation type="submission" date="2020-03" db="EMBL/GenBank/DDBJ databases">
        <title>Genomic Encyclopedia of Type Strains, Phase IV (KMG-IV): sequencing the most valuable type-strain genomes for metagenomic binning, comparative biology and taxonomic classification.</title>
        <authorList>
            <person name="Goeker M."/>
        </authorList>
    </citation>
    <scope>NUCLEOTIDE SEQUENCE [LARGE SCALE GENOMIC DNA]</scope>
    <source>
        <strain evidence="2 3">DSM 101599</strain>
    </source>
</reference>